<evidence type="ECO:0000313" key="2">
    <source>
        <dbReference type="Proteomes" id="UP000018851"/>
    </source>
</evidence>
<accession>A0A0F7JVH6</accession>
<proteinExistence type="predicted"/>
<name>A0A0F7JVH6_9SPHN</name>
<sequence length="95" mass="11142">MEPRVARNRRRRERLARKWEAAACVASCPERPRLGYEGRTRSARIVTRMGEDGARGLRERVFDTRVEPVRRRRKVPPSRPKHAKPLECVIKALQQ</sequence>
<dbReference type="Proteomes" id="UP000018851">
    <property type="component" value="Plasmid pNXO2"/>
</dbReference>
<reference evidence="1 2" key="1">
    <citation type="submission" date="2015-05" db="EMBL/GenBank/DDBJ databases">
        <title>Plasmid of Sphingomonas sanxanigenens NX02.</title>
        <authorList>
            <person name="Huang H."/>
            <person name="Ma T."/>
        </authorList>
    </citation>
    <scope>NUCLEOTIDE SEQUENCE [LARGE SCALE GENOMIC DNA]</scope>
    <source>
        <strain evidence="1 2">NX02</strain>
        <plasmid evidence="2">Plasmid pNXO2</plasmid>
    </source>
</reference>
<evidence type="ECO:0000313" key="1">
    <source>
        <dbReference type="EMBL" id="AKH18663.1"/>
    </source>
</evidence>
<dbReference type="KEGG" id="ssan:NX02_p0110"/>
<protein>
    <submittedName>
        <fullName evidence="1">Uncharacterized protein</fullName>
    </submittedName>
</protein>
<geneLocation type="plasmid" evidence="1 2">
    <name>pNXO2</name>
</geneLocation>
<keyword evidence="2" id="KW-1185">Reference proteome</keyword>
<keyword evidence="1" id="KW-0614">Plasmid</keyword>
<gene>
    <name evidence="1" type="ORF">NX02_p0110</name>
</gene>
<organism evidence="1 2">
    <name type="scientific">Sphingomonas sanxanigenens DSM 19645 = NX02</name>
    <dbReference type="NCBI Taxonomy" id="1123269"/>
    <lineage>
        <taxon>Bacteria</taxon>
        <taxon>Pseudomonadati</taxon>
        <taxon>Pseudomonadota</taxon>
        <taxon>Alphaproteobacteria</taxon>
        <taxon>Sphingomonadales</taxon>
        <taxon>Sphingomonadaceae</taxon>
        <taxon>Sphingomonas</taxon>
    </lineage>
</organism>
<dbReference type="AlphaFoldDB" id="A0A0F7JVH6"/>
<dbReference type="EMBL" id="CP011450">
    <property type="protein sequence ID" value="AKH18663.1"/>
    <property type="molecule type" value="Genomic_DNA"/>
</dbReference>